<feature type="signal peptide" evidence="1">
    <location>
        <begin position="1"/>
        <end position="20"/>
    </location>
</feature>
<keyword evidence="1" id="KW-0732">Signal</keyword>
<dbReference type="AlphaFoldDB" id="Q24I20"/>
<accession>Q24I20</accession>
<reference evidence="3" key="1">
    <citation type="journal article" date="2006" name="PLoS Biol.">
        <title>Macronuclear genome sequence of the ciliate Tetrahymena thermophila, a model eukaryote.</title>
        <authorList>
            <person name="Eisen J.A."/>
            <person name="Coyne R.S."/>
            <person name="Wu M."/>
            <person name="Wu D."/>
            <person name="Thiagarajan M."/>
            <person name="Wortman J.R."/>
            <person name="Badger J.H."/>
            <person name="Ren Q."/>
            <person name="Amedeo P."/>
            <person name="Jones K.M."/>
            <person name="Tallon L.J."/>
            <person name="Delcher A.L."/>
            <person name="Salzberg S.L."/>
            <person name="Silva J.C."/>
            <person name="Haas B.J."/>
            <person name="Majoros W.H."/>
            <person name="Farzad M."/>
            <person name="Carlton J.M."/>
            <person name="Smith R.K. Jr."/>
            <person name="Garg J."/>
            <person name="Pearlman R.E."/>
            <person name="Karrer K.M."/>
            <person name="Sun L."/>
            <person name="Manning G."/>
            <person name="Elde N.C."/>
            <person name="Turkewitz A.P."/>
            <person name="Asai D.J."/>
            <person name="Wilkes D.E."/>
            <person name="Wang Y."/>
            <person name="Cai H."/>
            <person name="Collins K."/>
            <person name="Stewart B.A."/>
            <person name="Lee S.R."/>
            <person name="Wilamowska K."/>
            <person name="Weinberg Z."/>
            <person name="Ruzzo W.L."/>
            <person name="Wloga D."/>
            <person name="Gaertig J."/>
            <person name="Frankel J."/>
            <person name="Tsao C.-C."/>
            <person name="Gorovsky M.A."/>
            <person name="Keeling P.J."/>
            <person name="Waller R.F."/>
            <person name="Patron N.J."/>
            <person name="Cherry J.M."/>
            <person name="Stover N.A."/>
            <person name="Krieger C.J."/>
            <person name="del Toro C."/>
            <person name="Ryder H.F."/>
            <person name="Williamson S.C."/>
            <person name="Barbeau R.A."/>
            <person name="Hamilton E.P."/>
            <person name="Orias E."/>
        </authorList>
    </citation>
    <scope>NUCLEOTIDE SEQUENCE [LARGE SCALE GENOMIC DNA]</scope>
    <source>
        <strain evidence="3">SB210</strain>
    </source>
</reference>
<evidence type="ECO:0000256" key="1">
    <source>
        <dbReference type="SAM" id="SignalP"/>
    </source>
</evidence>
<dbReference type="GeneID" id="7823923"/>
<evidence type="ECO:0000313" key="2">
    <source>
        <dbReference type="EMBL" id="EAS07418.1"/>
    </source>
</evidence>
<dbReference type="InParanoid" id="Q24I20"/>
<dbReference type="Proteomes" id="UP000009168">
    <property type="component" value="Unassembled WGS sequence"/>
</dbReference>
<organism evidence="2 3">
    <name type="scientific">Tetrahymena thermophila (strain SB210)</name>
    <dbReference type="NCBI Taxonomy" id="312017"/>
    <lineage>
        <taxon>Eukaryota</taxon>
        <taxon>Sar</taxon>
        <taxon>Alveolata</taxon>
        <taxon>Ciliophora</taxon>
        <taxon>Intramacronucleata</taxon>
        <taxon>Oligohymenophorea</taxon>
        <taxon>Hymenostomatida</taxon>
        <taxon>Tetrahymenina</taxon>
        <taxon>Tetrahymenidae</taxon>
        <taxon>Tetrahymena</taxon>
    </lineage>
</organism>
<name>Q24I20_TETTS</name>
<dbReference type="SUPFAM" id="SSF49695">
    <property type="entry name" value="gamma-Crystallin-like"/>
    <property type="match status" value="1"/>
</dbReference>
<feature type="chain" id="PRO_5004202361" evidence="1">
    <location>
        <begin position="21"/>
        <end position="174"/>
    </location>
</feature>
<keyword evidence="3" id="KW-1185">Reference proteome</keyword>
<dbReference type="EMBL" id="GG662498">
    <property type="protein sequence ID" value="EAS07418.1"/>
    <property type="molecule type" value="Genomic_DNA"/>
</dbReference>
<evidence type="ECO:0000313" key="3">
    <source>
        <dbReference type="Proteomes" id="UP000009168"/>
    </source>
</evidence>
<dbReference type="KEGG" id="tet:TTHERM_00570550"/>
<protein>
    <submittedName>
        <fullName evidence="2">Carboxy-terminal crystallin fold protein</fullName>
    </submittedName>
</protein>
<dbReference type="RefSeq" id="XP_001027660.1">
    <property type="nucleotide sequence ID" value="XM_001027660.3"/>
</dbReference>
<dbReference type="Gene3D" id="2.60.20.10">
    <property type="entry name" value="Crystallins"/>
    <property type="match status" value="1"/>
</dbReference>
<gene>
    <name evidence="2" type="ORF">TTHERM_00570550</name>
</gene>
<sequence>MKTTLVVFIILGLAFSKIGAKQSQTQSVTINNNNPMQSVTITKGGQPQGDTTTWDGVYKSLKVTDIGQKPVDPVVTPAQWDGVYKSLKVTNDVTKPEEPPVLPPKVCPTLYKQCYFKGDPIQLCDKIPKFDIKTIHSVWIPDGSRVTLYEKSDYSGKSITFKETIPCIDSLSFS</sequence>
<dbReference type="InterPro" id="IPR011024">
    <property type="entry name" value="G_crystallin-like"/>
</dbReference>
<proteinExistence type="predicted"/>
<dbReference type="HOGENOM" id="CLU_1543140_0_0_1"/>